<dbReference type="OrthoDB" id="21342at2"/>
<evidence type="ECO:0000259" key="1">
    <source>
        <dbReference type="Pfam" id="PF08241"/>
    </source>
</evidence>
<gene>
    <name evidence="2" type="ORF">DFJ64_1407</name>
</gene>
<sequence length="258" mass="28145">MTDQQATDQQATDQRATTDSLVQANISQYWSERADSYDAFQVSQLRNGAIRQAWLGVWRRALPAPPVDVLDVGTGTGHVALLLAELGYRVTGLDHAEGMLERARAKAADVPSNAPTFVRGDAVAPDFPPASFDAITARYVLWTLRTPERALENWRKLLRPGGVLAAVDSTWYPDGIDSGPTDGDAHPTFRLRYTDEVLAALPLAQAKSIEETAERIRAAGFAKVAVTPLQEIYELDEKYGVAPGHKVQMQFLITGVAS</sequence>
<feature type="domain" description="Methyltransferase type 11" evidence="1">
    <location>
        <begin position="70"/>
        <end position="165"/>
    </location>
</feature>
<dbReference type="Proteomes" id="UP000256485">
    <property type="component" value="Unassembled WGS sequence"/>
</dbReference>
<evidence type="ECO:0000313" key="2">
    <source>
        <dbReference type="EMBL" id="REF36012.1"/>
    </source>
</evidence>
<dbReference type="Pfam" id="PF08241">
    <property type="entry name" value="Methyltransf_11"/>
    <property type="match status" value="1"/>
</dbReference>
<protein>
    <submittedName>
        <fullName evidence="2">Ubiquinone/menaquinone biosynthesis C-methylase UbiE</fullName>
    </submittedName>
</protein>
<dbReference type="Gene3D" id="3.40.50.150">
    <property type="entry name" value="Vaccinia Virus protein VP39"/>
    <property type="match status" value="1"/>
</dbReference>
<keyword evidence="2" id="KW-0808">Transferase</keyword>
<dbReference type="SUPFAM" id="SSF53335">
    <property type="entry name" value="S-adenosyl-L-methionine-dependent methyltransferases"/>
    <property type="match status" value="1"/>
</dbReference>
<comment type="caution">
    <text evidence="2">The sequence shown here is derived from an EMBL/GenBank/DDBJ whole genome shotgun (WGS) entry which is preliminary data.</text>
</comment>
<dbReference type="GO" id="GO:0008757">
    <property type="term" value="F:S-adenosylmethionine-dependent methyltransferase activity"/>
    <property type="evidence" value="ECO:0007669"/>
    <property type="project" value="InterPro"/>
</dbReference>
<dbReference type="InterPro" id="IPR029063">
    <property type="entry name" value="SAM-dependent_MTases_sf"/>
</dbReference>
<organism evidence="2 3">
    <name type="scientific">Thermasporomyces composti</name>
    <dbReference type="NCBI Taxonomy" id="696763"/>
    <lineage>
        <taxon>Bacteria</taxon>
        <taxon>Bacillati</taxon>
        <taxon>Actinomycetota</taxon>
        <taxon>Actinomycetes</taxon>
        <taxon>Propionibacteriales</taxon>
        <taxon>Nocardioidaceae</taxon>
        <taxon>Thermasporomyces</taxon>
    </lineage>
</organism>
<dbReference type="EMBL" id="QTUC01000001">
    <property type="protein sequence ID" value="REF36012.1"/>
    <property type="molecule type" value="Genomic_DNA"/>
</dbReference>
<reference evidence="2 3" key="1">
    <citation type="submission" date="2018-08" db="EMBL/GenBank/DDBJ databases">
        <title>Sequencing the genomes of 1000 actinobacteria strains.</title>
        <authorList>
            <person name="Klenk H.-P."/>
        </authorList>
    </citation>
    <scope>NUCLEOTIDE SEQUENCE [LARGE SCALE GENOMIC DNA]</scope>
    <source>
        <strain evidence="2 3">DSM 22891</strain>
    </source>
</reference>
<dbReference type="PANTHER" id="PTHR43591">
    <property type="entry name" value="METHYLTRANSFERASE"/>
    <property type="match status" value="1"/>
</dbReference>
<dbReference type="CDD" id="cd02440">
    <property type="entry name" value="AdoMet_MTases"/>
    <property type="match status" value="1"/>
</dbReference>
<dbReference type="RefSeq" id="WP_115849704.1">
    <property type="nucleotide sequence ID" value="NZ_QTUC01000001.1"/>
</dbReference>
<keyword evidence="2" id="KW-0830">Ubiquinone</keyword>
<dbReference type="AlphaFoldDB" id="A0A3D9V2I4"/>
<evidence type="ECO:0000313" key="3">
    <source>
        <dbReference type="Proteomes" id="UP000256485"/>
    </source>
</evidence>
<accession>A0A3D9V2I4</accession>
<keyword evidence="3" id="KW-1185">Reference proteome</keyword>
<keyword evidence="2" id="KW-0489">Methyltransferase</keyword>
<dbReference type="GO" id="GO:0032259">
    <property type="term" value="P:methylation"/>
    <property type="evidence" value="ECO:0007669"/>
    <property type="project" value="UniProtKB-KW"/>
</dbReference>
<dbReference type="PANTHER" id="PTHR43591:SF24">
    <property type="entry name" value="2-METHOXY-6-POLYPRENYL-1,4-BENZOQUINOL METHYLASE, MITOCHONDRIAL"/>
    <property type="match status" value="1"/>
</dbReference>
<dbReference type="InterPro" id="IPR013216">
    <property type="entry name" value="Methyltransf_11"/>
</dbReference>
<proteinExistence type="predicted"/>
<name>A0A3D9V2I4_THECX</name>